<reference evidence="8 9" key="1">
    <citation type="submission" date="2017-11" db="EMBL/GenBank/DDBJ databases">
        <title>Genome-resolved metagenomics identifies genetic mobility, metabolic interactions, and unexpected diversity in perchlorate-reducing communities.</title>
        <authorList>
            <person name="Barnum T.P."/>
            <person name="Figueroa I.A."/>
            <person name="Carlstrom C.I."/>
            <person name="Lucas L.N."/>
            <person name="Engelbrektson A.L."/>
            <person name="Coates J.D."/>
        </authorList>
    </citation>
    <scope>NUCLEOTIDE SEQUENCE [LARGE SCALE GENOMIC DNA]</scope>
    <source>
        <strain evidence="8">BM706</strain>
    </source>
</reference>
<keyword evidence="2" id="KW-0949">S-adenosyl-L-methionine</keyword>
<gene>
    <name evidence="8" type="ORF">C0601_07475</name>
</gene>
<dbReference type="Gene3D" id="3.80.30.20">
    <property type="entry name" value="tm_1862 like domain"/>
    <property type="match status" value="1"/>
</dbReference>
<dbReference type="SFLD" id="SFLDG01123">
    <property type="entry name" value="methyltransferase_(Class_B)"/>
    <property type="match status" value="1"/>
</dbReference>
<name>A0A2N5ZFG8_MUIH1</name>
<dbReference type="InterPro" id="IPR006638">
    <property type="entry name" value="Elp3/MiaA/NifB-like_rSAM"/>
</dbReference>
<evidence type="ECO:0000256" key="2">
    <source>
        <dbReference type="ARBA" id="ARBA00022691"/>
    </source>
</evidence>
<evidence type="ECO:0000256" key="3">
    <source>
        <dbReference type="ARBA" id="ARBA00022723"/>
    </source>
</evidence>
<dbReference type="PROSITE" id="PS51332">
    <property type="entry name" value="B12_BINDING"/>
    <property type="match status" value="1"/>
</dbReference>
<dbReference type="SMART" id="SM00729">
    <property type="entry name" value="Elp3"/>
    <property type="match status" value="1"/>
</dbReference>
<dbReference type="CDD" id="cd02068">
    <property type="entry name" value="radical_SAM_B12_BD"/>
    <property type="match status" value="1"/>
</dbReference>
<dbReference type="GO" id="GO:0046872">
    <property type="term" value="F:metal ion binding"/>
    <property type="evidence" value="ECO:0007669"/>
    <property type="project" value="UniProtKB-KW"/>
</dbReference>
<protein>
    <submittedName>
        <fullName evidence="8">Uncharacterized protein</fullName>
    </submittedName>
</protein>
<dbReference type="InterPro" id="IPR023404">
    <property type="entry name" value="rSAM_horseshoe"/>
</dbReference>
<dbReference type="SFLD" id="SFLDS00029">
    <property type="entry name" value="Radical_SAM"/>
    <property type="match status" value="1"/>
</dbReference>
<dbReference type="Gene3D" id="3.40.50.280">
    <property type="entry name" value="Cobalamin-binding domain"/>
    <property type="match status" value="1"/>
</dbReference>
<keyword evidence="4" id="KW-0408">Iron</keyword>
<organism evidence="8 9">
    <name type="scientific">Muiribacterium halophilum</name>
    <dbReference type="NCBI Taxonomy" id="2053465"/>
    <lineage>
        <taxon>Bacteria</taxon>
        <taxon>Candidatus Muiribacteriota</taxon>
        <taxon>Candidatus Muiribacteriia</taxon>
        <taxon>Candidatus Muiribacteriales</taxon>
        <taxon>Candidatus Muiribacteriaceae</taxon>
        <taxon>Candidatus Muiribacterium</taxon>
    </lineage>
</organism>
<dbReference type="AlphaFoldDB" id="A0A2N5ZFG8"/>
<dbReference type="Pfam" id="PF02310">
    <property type="entry name" value="B12-binding"/>
    <property type="match status" value="1"/>
</dbReference>
<evidence type="ECO:0000259" key="6">
    <source>
        <dbReference type="PROSITE" id="PS51332"/>
    </source>
</evidence>
<evidence type="ECO:0000256" key="5">
    <source>
        <dbReference type="ARBA" id="ARBA00023014"/>
    </source>
</evidence>
<comment type="caution">
    <text evidence="8">The sequence shown here is derived from an EMBL/GenBank/DDBJ whole genome shotgun (WGS) entry which is preliminary data.</text>
</comment>
<evidence type="ECO:0000313" key="9">
    <source>
        <dbReference type="Proteomes" id="UP000234857"/>
    </source>
</evidence>
<dbReference type="PROSITE" id="PS51918">
    <property type="entry name" value="RADICAL_SAM"/>
    <property type="match status" value="1"/>
</dbReference>
<dbReference type="InterPro" id="IPR058240">
    <property type="entry name" value="rSAM_sf"/>
</dbReference>
<keyword evidence="3" id="KW-0479">Metal-binding</keyword>
<dbReference type="PANTHER" id="PTHR43409">
    <property type="entry name" value="ANAEROBIC MAGNESIUM-PROTOPORPHYRIN IX MONOMETHYL ESTER CYCLASE-RELATED"/>
    <property type="match status" value="1"/>
</dbReference>
<proteinExistence type="predicted"/>
<comment type="cofactor">
    <cofactor evidence="1">
        <name>[4Fe-4S] cluster</name>
        <dbReference type="ChEBI" id="CHEBI:49883"/>
    </cofactor>
</comment>
<dbReference type="GO" id="GO:0003824">
    <property type="term" value="F:catalytic activity"/>
    <property type="evidence" value="ECO:0007669"/>
    <property type="project" value="InterPro"/>
</dbReference>
<evidence type="ECO:0000256" key="1">
    <source>
        <dbReference type="ARBA" id="ARBA00001966"/>
    </source>
</evidence>
<accession>A0A2N5ZFG8</accession>
<dbReference type="InterPro" id="IPR036724">
    <property type="entry name" value="Cobalamin-bd_sf"/>
</dbReference>
<dbReference type="CDD" id="cd01335">
    <property type="entry name" value="Radical_SAM"/>
    <property type="match status" value="1"/>
</dbReference>
<dbReference type="InterPro" id="IPR034466">
    <property type="entry name" value="Methyltransferase_Class_B"/>
</dbReference>
<dbReference type="SFLD" id="SFLDG01082">
    <property type="entry name" value="B12-binding_domain_containing"/>
    <property type="match status" value="1"/>
</dbReference>
<feature type="domain" description="B12-binding" evidence="6">
    <location>
        <begin position="1"/>
        <end position="143"/>
    </location>
</feature>
<dbReference type="InterPro" id="IPR051198">
    <property type="entry name" value="BchE-like"/>
</dbReference>
<dbReference type="Pfam" id="PF04055">
    <property type="entry name" value="Radical_SAM"/>
    <property type="match status" value="1"/>
</dbReference>
<feature type="domain" description="Radical SAM core" evidence="7">
    <location>
        <begin position="184"/>
        <end position="408"/>
    </location>
</feature>
<dbReference type="SUPFAM" id="SSF52242">
    <property type="entry name" value="Cobalamin (vitamin B12)-binding domain"/>
    <property type="match status" value="1"/>
</dbReference>
<sequence>MKVVFVYGGYESLGIELLSAFLKQNGIDTDLEFFPMLFDDGLIDSKPLSKIFMHKRHRVRELLKKKPDIIGFSATTDTYAWCCEIAKEIKKHSDVPIIFGGIHATALQEKVLKEDFIDYICVGEGERPFLELCKKLGSGDASINIPGIGHKNNGKITIRQPDTLEKELDTLPFADKDLFYKSSPCFREYYSIMTSRGCPYNCFFCNNNVYRNIYKTSCLLRRRSVENIIKELSEALRKYPYKAVIFEDDAFVSDKKWSLEFLERYKKEINRPFMCLINPRNIDEEIAFSLKEAGCMNVEIGIQSMEPDIRKELLNRGETIEEIEKGVKALSHAKVPFNIDHIGGIPGESPEKIEEAFYKYLTWKPNRITYFYLTYYPGTRISEIAIEKGIISEQEIKDLEKGKSLSFEHGGNLSEKRRRFHDRIRTLGSWGVFFPKIALMVISSPNIKRFIPENHFFGRVIPAILNILSGKEIRGQFILKKYFYHFIRGGF</sequence>
<dbReference type="GO" id="GO:0051539">
    <property type="term" value="F:4 iron, 4 sulfur cluster binding"/>
    <property type="evidence" value="ECO:0007669"/>
    <property type="project" value="UniProtKB-KW"/>
</dbReference>
<dbReference type="GO" id="GO:0031419">
    <property type="term" value="F:cobalamin binding"/>
    <property type="evidence" value="ECO:0007669"/>
    <property type="project" value="InterPro"/>
</dbReference>
<dbReference type="InterPro" id="IPR007197">
    <property type="entry name" value="rSAM"/>
</dbReference>
<evidence type="ECO:0000259" key="7">
    <source>
        <dbReference type="PROSITE" id="PS51918"/>
    </source>
</evidence>
<dbReference type="InterPro" id="IPR006158">
    <property type="entry name" value="Cobalamin-bd"/>
</dbReference>
<evidence type="ECO:0000256" key="4">
    <source>
        <dbReference type="ARBA" id="ARBA00023004"/>
    </source>
</evidence>
<dbReference type="Proteomes" id="UP000234857">
    <property type="component" value="Unassembled WGS sequence"/>
</dbReference>
<keyword evidence="5" id="KW-0411">Iron-sulfur</keyword>
<evidence type="ECO:0000313" key="8">
    <source>
        <dbReference type="EMBL" id="PLX17468.1"/>
    </source>
</evidence>
<dbReference type="EMBL" id="PKTG01000086">
    <property type="protein sequence ID" value="PLX17468.1"/>
    <property type="molecule type" value="Genomic_DNA"/>
</dbReference>
<dbReference type="SUPFAM" id="SSF102114">
    <property type="entry name" value="Radical SAM enzymes"/>
    <property type="match status" value="1"/>
</dbReference>